<feature type="repeat" description="ANK" evidence="3">
    <location>
        <begin position="542"/>
        <end position="580"/>
    </location>
</feature>
<keyword evidence="2 3" id="KW-0040">ANK repeat</keyword>
<feature type="region of interest" description="Disordered" evidence="5">
    <location>
        <begin position="163"/>
        <end position="189"/>
    </location>
</feature>
<name>A0A8H6MQ43_9PEZI</name>
<proteinExistence type="predicted"/>
<evidence type="ECO:0000256" key="4">
    <source>
        <dbReference type="SAM" id="Coils"/>
    </source>
</evidence>
<dbReference type="EMBL" id="WIGM01001102">
    <property type="protein sequence ID" value="KAF6804992.1"/>
    <property type="molecule type" value="Genomic_DNA"/>
</dbReference>
<dbReference type="InterPro" id="IPR002110">
    <property type="entry name" value="Ankyrin_rpt"/>
</dbReference>
<comment type="caution">
    <text evidence="6">The sequence shown here is derived from an EMBL/GenBank/DDBJ whole genome shotgun (WGS) entry which is preliminary data.</text>
</comment>
<feature type="region of interest" description="Disordered" evidence="5">
    <location>
        <begin position="829"/>
        <end position="869"/>
    </location>
</feature>
<dbReference type="Gene3D" id="1.25.40.20">
    <property type="entry name" value="Ankyrin repeat-containing domain"/>
    <property type="match status" value="2"/>
</dbReference>
<evidence type="ECO:0000313" key="6">
    <source>
        <dbReference type="EMBL" id="KAF6804992.1"/>
    </source>
</evidence>
<keyword evidence="1" id="KW-0677">Repeat</keyword>
<feature type="compositionally biased region" description="Acidic residues" evidence="5">
    <location>
        <begin position="831"/>
        <end position="848"/>
    </location>
</feature>
<dbReference type="SMART" id="SM00248">
    <property type="entry name" value="ANK"/>
    <property type="match status" value="6"/>
</dbReference>
<dbReference type="SUPFAM" id="SSF48403">
    <property type="entry name" value="Ankyrin repeat"/>
    <property type="match status" value="1"/>
</dbReference>
<dbReference type="Proteomes" id="UP000639643">
    <property type="component" value="Unassembled WGS sequence"/>
</dbReference>
<dbReference type="AlphaFoldDB" id="A0A8H6MQ43"/>
<dbReference type="PRINTS" id="PR01415">
    <property type="entry name" value="ANKYRIN"/>
</dbReference>
<dbReference type="PANTHER" id="PTHR24173">
    <property type="entry name" value="ANKYRIN REPEAT CONTAINING"/>
    <property type="match status" value="1"/>
</dbReference>
<evidence type="ECO:0000313" key="7">
    <source>
        <dbReference type="Proteomes" id="UP000639643"/>
    </source>
</evidence>
<evidence type="ECO:0000256" key="3">
    <source>
        <dbReference type="PROSITE-ProRule" id="PRU00023"/>
    </source>
</evidence>
<feature type="repeat" description="ANK" evidence="3">
    <location>
        <begin position="581"/>
        <end position="618"/>
    </location>
</feature>
<sequence>MEVVGAVASFIAIAQALETGGKIVNILREIPGISGEMMLLNNEIESLRVTVETAQVQIAAALEDEPEPPDLKAARLSIDQLAKDMQAIVTRCTRAVGKDGKIKPNYLKWMWLQKELKGCHDKTRDAKSTLGLALLTLNLKQTTHNNQVVLRIEGLVMRHVTPTPGAGQLPLPAPNDTEESLPSETEETEQDIQVLSSGLEQLVVADRRQKTSKASSQGADFDMIAFKAKLSMRGRCKRPCPCRCHGQPTSTFHTANWARNLVGSLFVSYDRLPLLGSGAACTEADCKGNTQASTTTFTYQFPTWLCSRHISLQTAMNSSMGFRLRPVRILATTDDKWHITGRRQEDLQKFIQNKSVIFPDDADSAGRTLLDYAMGFASSDALAFLVQLWGDELRKDNFNPTWFYKAHNKLDTGSDMPQVEAQALRAIISIGEEIVDAAETPLHDAARLNGRDDEIRQRVREASELCAWAMNRWNNCGQTTLHVAVEEGNLAAVKELVRLGCDIEQRDFKGETALMRAVWYGRTAVARHLLDAGCSVNAADADGLTALHWAASPWGEPEGDPAEILRILLSAGAAVNARDQQKETALHKLAYSWLTKDAIKARLRTLVEVGADINARDNMGDTPLMISISHDRLPSLQALIEASALTKYLNLFGENLLHLAARFAGIATLEYLTTVEPLEIDHEQLNIDGDSPWDHIIETLHTPEWNLAGFRKPDTKVQNAFVALFQCIRNRNLQFDIDALKRVRQYLDDKDGRGAAAALAPLMKRKEEWKRQDELRTYNVVALQVREGMWEEALLAVDENIELLLEKMTQSPWDQESRRDYLRYFYATDSSGEEDEDDCVTIDDEESDSNGHGDSDEQDRGSHEGDATL</sequence>
<evidence type="ECO:0000256" key="2">
    <source>
        <dbReference type="ARBA" id="ARBA00023043"/>
    </source>
</evidence>
<dbReference type="Pfam" id="PF12796">
    <property type="entry name" value="Ank_2"/>
    <property type="match status" value="1"/>
</dbReference>
<feature type="compositionally biased region" description="Acidic residues" evidence="5">
    <location>
        <begin position="176"/>
        <end position="189"/>
    </location>
</feature>
<dbReference type="PROSITE" id="PS50088">
    <property type="entry name" value="ANK_REPEAT"/>
    <property type="match status" value="4"/>
</dbReference>
<keyword evidence="4" id="KW-0175">Coiled coil</keyword>
<gene>
    <name evidence="6" type="ORF">CMUS01_14727</name>
</gene>
<dbReference type="OrthoDB" id="7464126at2759"/>
<accession>A0A8H6MQ43</accession>
<feature type="compositionally biased region" description="Basic and acidic residues" evidence="5">
    <location>
        <begin position="849"/>
        <end position="869"/>
    </location>
</feature>
<organism evidence="6 7">
    <name type="scientific">Colletotrichum musicola</name>
    <dbReference type="NCBI Taxonomy" id="2175873"/>
    <lineage>
        <taxon>Eukaryota</taxon>
        <taxon>Fungi</taxon>
        <taxon>Dikarya</taxon>
        <taxon>Ascomycota</taxon>
        <taxon>Pezizomycotina</taxon>
        <taxon>Sordariomycetes</taxon>
        <taxon>Hypocreomycetidae</taxon>
        <taxon>Glomerellales</taxon>
        <taxon>Glomerellaceae</taxon>
        <taxon>Colletotrichum</taxon>
        <taxon>Colletotrichum orchidearum species complex</taxon>
    </lineage>
</organism>
<protein>
    <submittedName>
        <fullName evidence="6">Ankyrin repeat protein</fullName>
    </submittedName>
</protein>
<feature type="repeat" description="ANK" evidence="3">
    <location>
        <begin position="509"/>
        <end position="541"/>
    </location>
</feature>
<feature type="repeat" description="ANK" evidence="3">
    <location>
        <begin position="476"/>
        <end position="508"/>
    </location>
</feature>
<evidence type="ECO:0000256" key="5">
    <source>
        <dbReference type="SAM" id="MobiDB-lite"/>
    </source>
</evidence>
<dbReference type="PANTHER" id="PTHR24173:SF74">
    <property type="entry name" value="ANKYRIN REPEAT DOMAIN-CONTAINING PROTEIN 16"/>
    <property type="match status" value="1"/>
</dbReference>
<keyword evidence="7" id="KW-1185">Reference proteome</keyword>
<dbReference type="PROSITE" id="PS50297">
    <property type="entry name" value="ANK_REP_REGION"/>
    <property type="match status" value="3"/>
</dbReference>
<dbReference type="InterPro" id="IPR036770">
    <property type="entry name" value="Ankyrin_rpt-contain_sf"/>
</dbReference>
<feature type="coiled-coil region" evidence="4">
    <location>
        <begin position="37"/>
        <end position="64"/>
    </location>
</feature>
<evidence type="ECO:0000256" key="1">
    <source>
        <dbReference type="ARBA" id="ARBA00022737"/>
    </source>
</evidence>
<reference evidence="6" key="1">
    <citation type="journal article" date="2020" name="Phytopathology">
        <title>Genome Sequence Resources of Colletotrichum truncatum, C. plurivorum, C. musicola, and C. sojae: Four Species Pathogenic to Soybean (Glycine max).</title>
        <authorList>
            <person name="Rogerio F."/>
            <person name="Boufleur T.R."/>
            <person name="Ciampi-Guillardi M."/>
            <person name="Sukno S.A."/>
            <person name="Thon M.R."/>
            <person name="Massola Junior N.S."/>
            <person name="Baroncelli R."/>
        </authorList>
    </citation>
    <scope>NUCLEOTIDE SEQUENCE</scope>
    <source>
        <strain evidence="6">LFN0074</strain>
    </source>
</reference>